<feature type="transmembrane region" description="Helical" evidence="6">
    <location>
        <begin position="247"/>
        <end position="274"/>
    </location>
</feature>
<dbReference type="GO" id="GO:0016020">
    <property type="term" value="C:membrane"/>
    <property type="evidence" value="ECO:0007669"/>
    <property type="project" value="UniProtKB-SubCell"/>
</dbReference>
<dbReference type="PANTHER" id="PTHR21716:SF62">
    <property type="entry name" value="TRANSPORT PROTEIN YDBI-RELATED"/>
    <property type="match status" value="1"/>
</dbReference>
<comment type="caution">
    <text evidence="7">The sequence shown here is derived from an EMBL/GenBank/DDBJ whole genome shotgun (WGS) entry which is preliminary data.</text>
</comment>
<evidence type="ECO:0000256" key="2">
    <source>
        <dbReference type="ARBA" id="ARBA00009773"/>
    </source>
</evidence>
<accession>A0A179SJ30</accession>
<dbReference type="STRING" id="427683.A5481_01220"/>
<evidence type="ECO:0000256" key="4">
    <source>
        <dbReference type="ARBA" id="ARBA00022989"/>
    </source>
</evidence>
<feature type="transmembrane region" description="Helical" evidence="6">
    <location>
        <begin position="320"/>
        <end position="341"/>
    </location>
</feature>
<evidence type="ECO:0000313" key="8">
    <source>
        <dbReference type="Proteomes" id="UP000078316"/>
    </source>
</evidence>
<feature type="transmembrane region" description="Helical" evidence="6">
    <location>
        <begin position="222"/>
        <end position="241"/>
    </location>
</feature>
<keyword evidence="5 6" id="KW-0472">Membrane</keyword>
<evidence type="ECO:0000256" key="6">
    <source>
        <dbReference type="SAM" id="Phobius"/>
    </source>
</evidence>
<evidence type="ECO:0000256" key="5">
    <source>
        <dbReference type="ARBA" id="ARBA00023136"/>
    </source>
</evidence>
<reference evidence="7 8" key="1">
    <citation type="submission" date="2016-04" db="EMBL/GenBank/DDBJ databases">
        <authorList>
            <person name="Evans L.H."/>
            <person name="Alamgir A."/>
            <person name="Owens N."/>
            <person name="Weber N.D."/>
            <person name="Virtaneva K."/>
            <person name="Barbian K."/>
            <person name="Babar A."/>
            <person name="Rosenke K."/>
        </authorList>
    </citation>
    <scope>NUCLEOTIDE SEQUENCE [LARGE SCALE GENOMIC DNA]</scope>
    <source>
        <strain evidence="7 8">PMB02</strain>
    </source>
</reference>
<feature type="transmembrane region" description="Helical" evidence="6">
    <location>
        <begin position="281"/>
        <end position="300"/>
    </location>
</feature>
<keyword evidence="3 6" id="KW-0812">Transmembrane</keyword>
<feature type="transmembrane region" description="Helical" evidence="6">
    <location>
        <begin position="52"/>
        <end position="75"/>
    </location>
</feature>
<dbReference type="GO" id="GO:0055085">
    <property type="term" value="P:transmembrane transport"/>
    <property type="evidence" value="ECO:0007669"/>
    <property type="project" value="TreeGrafter"/>
</dbReference>
<evidence type="ECO:0000313" key="7">
    <source>
        <dbReference type="EMBL" id="OAS27472.1"/>
    </source>
</evidence>
<dbReference type="EMBL" id="LWHQ01000005">
    <property type="protein sequence ID" value="OAS27472.1"/>
    <property type="molecule type" value="Genomic_DNA"/>
</dbReference>
<gene>
    <name evidence="7" type="ORF">A5481_01220</name>
</gene>
<proteinExistence type="inferred from homology"/>
<comment type="subcellular location">
    <subcellularLocation>
        <location evidence="1">Membrane</location>
        <topology evidence="1">Multi-pass membrane protein</topology>
    </subcellularLocation>
</comment>
<dbReference type="InterPro" id="IPR002549">
    <property type="entry name" value="AI-2E-like"/>
</dbReference>
<feature type="transmembrane region" description="Helical" evidence="6">
    <location>
        <begin position="159"/>
        <end position="182"/>
    </location>
</feature>
<organism evidence="7 8">
    <name type="scientific">Methylobacterium platani</name>
    <dbReference type="NCBI Taxonomy" id="427683"/>
    <lineage>
        <taxon>Bacteria</taxon>
        <taxon>Pseudomonadati</taxon>
        <taxon>Pseudomonadota</taxon>
        <taxon>Alphaproteobacteria</taxon>
        <taxon>Hyphomicrobiales</taxon>
        <taxon>Methylobacteriaceae</taxon>
        <taxon>Methylobacterium</taxon>
    </lineage>
</organism>
<evidence type="ECO:0000256" key="3">
    <source>
        <dbReference type="ARBA" id="ARBA00022692"/>
    </source>
</evidence>
<keyword evidence="4 6" id="KW-1133">Transmembrane helix</keyword>
<dbReference type="Proteomes" id="UP000078316">
    <property type="component" value="Unassembled WGS sequence"/>
</dbReference>
<comment type="similarity">
    <text evidence="2">Belongs to the autoinducer-2 exporter (AI-2E) (TC 2.A.86) family.</text>
</comment>
<name>A0A179SJ30_9HYPH</name>
<dbReference type="PANTHER" id="PTHR21716">
    <property type="entry name" value="TRANSMEMBRANE PROTEIN"/>
    <property type="match status" value="1"/>
</dbReference>
<dbReference type="AlphaFoldDB" id="A0A179SJ30"/>
<dbReference type="Pfam" id="PF01594">
    <property type="entry name" value="AI-2E_transport"/>
    <property type="match status" value="1"/>
</dbReference>
<evidence type="ECO:0000256" key="1">
    <source>
        <dbReference type="ARBA" id="ARBA00004141"/>
    </source>
</evidence>
<protein>
    <submittedName>
        <fullName evidence="7">AI-2E family transporter</fullName>
    </submittedName>
</protein>
<sequence length="359" mass="37112">MAVVVFTALMLLAWRSADTLLLIFAGILFAVFLDGLTHYLGRVVPLGHGFRLAIVSLLLTVLVLGMVGLGGATVADQAARLGQTLRQQSGTVKSWLDARGIDTRFLDFGKLKDAAAQGGESTGGEAGAEAPAAPKAGGLPSPGTLLSGAGSVLGQASTVALAVFGAIGNVFIVVVLGLFVAAEPRTYRDGLLRFVPSRHRTHAASVADDIGITLRHWLFGQLVVMAAIFVCVWLGLTLVGIDGALVLGLQAGLLCFIPTIGALVAGIIIVLASLASGLKGVVAGLCVYLLVQTLESYVLTPFVQKRALDIPPATLFAGQILLGVLFGLWGVALALPLMAVAKVLLDRLYIEDTLGEDAG</sequence>
<feature type="transmembrane region" description="Helical" evidence="6">
    <location>
        <begin position="20"/>
        <end position="40"/>
    </location>
</feature>